<evidence type="ECO:0000313" key="8">
    <source>
        <dbReference type="Proteomes" id="UP000887013"/>
    </source>
</evidence>
<sequence length="118" mass="13152">MVPDPATVVNITTMVVVAEGENAYFECSISANPITPDMIRWSTKGGNVILRENQQFTENGRSLLTLFNVTKQDSGTFECEAYNGILDPDVKTAKLVVLCKYLKYTNSHTAPYISTFHR</sequence>
<dbReference type="PANTHER" id="PTHR11640">
    <property type="entry name" value="NEPHRIN"/>
    <property type="match status" value="1"/>
</dbReference>
<keyword evidence="2" id="KW-0472">Membrane</keyword>
<proteinExistence type="predicted"/>
<dbReference type="GO" id="GO:0050839">
    <property type="term" value="F:cell adhesion molecule binding"/>
    <property type="evidence" value="ECO:0007669"/>
    <property type="project" value="TreeGrafter"/>
</dbReference>
<dbReference type="InterPro" id="IPR003599">
    <property type="entry name" value="Ig_sub"/>
</dbReference>
<dbReference type="InterPro" id="IPR013783">
    <property type="entry name" value="Ig-like_fold"/>
</dbReference>
<dbReference type="EMBL" id="BMAW01041134">
    <property type="protein sequence ID" value="GFU62447.1"/>
    <property type="molecule type" value="Genomic_DNA"/>
</dbReference>
<dbReference type="SUPFAM" id="SSF48726">
    <property type="entry name" value="Immunoglobulin"/>
    <property type="match status" value="1"/>
</dbReference>
<dbReference type="OrthoDB" id="6429305at2759"/>
<evidence type="ECO:0000313" key="7">
    <source>
        <dbReference type="EMBL" id="GFU62447.1"/>
    </source>
</evidence>
<keyword evidence="4" id="KW-0325">Glycoprotein</keyword>
<keyword evidence="5" id="KW-0393">Immunoglobulin domain</keyword>
<evidence type="ECO:0000256" key="1">
    <source>
        <dbReference type="ARBA" id="ARBA00004479"/>
    </source>
</evidence>
<comment type="caution">
    <text evidence="7">The sequence shown here is derived from an EMBL/GenBank/DDBJ whole genome shotgun (WGS) entry which is preliminary data.</text>
</comment>
<dbReference type="InterPro" id="IPR036179">
    <property type="entry name" value="Ig-like_dom_sf"/>
</dbReference>
<dbReference type="GO" id="GO:0005886">
    <property type="term" value="C:plasma membrane"/>
    <property type="evidence" value="ECO:0007669"/>
    <property type="project" value="TreeGrafter"/>
</dbReference>
<comment type="subcellular location">
    <subcellularLocation>
        <location evidence="1">Membrane</location>
        <topology evidence="1">Single-pass type I membrane protein</topology>
    </subcellularLocation>
</comment>
<evidence type="ECO:0000256" key="4">
    <source>
        <dbReference type="ARBA" id="ARBA00023180"/>
    </source>
</evidence>
<evidence type="ECO:0000256" key="5">
    <source>
        <dbReference type="ARBA" id="ARBA00023319"/>
    </source>
</evidence>
<dbReference type="PROSITE" id="PS50835">
    <property type="entry name" value="IG_LIKE"/>
    <property type="match status" value="1"/>
</dbReference>
<dbReference type="Proteomes" id="UP000887013">
    <property type="component" value="Unassembled WGS sequence"/>
</dbReference>
<evidence type="ECO:0000259" key="6">
    <source>
        <dbReference type="PROSITE" id="PS50835"/>
    </source>
</evidence>
<dbReference type="AlphaFoldDB" id="A0A8X6UNE5"/>
<dbReference type="GO" id="GO:0098609">
    <property type="term" value="P:cell-cell adhesion"/>
    <property type="evidence" value="ECO:0007669"/>
    <property type="project" value="TreeGrafter"/>
</dbReference>
<keyword evidence="3" id="KW-1015">Disulfide bond</keyword>
<dbReference type="InterPro" id="IPR051275">
    <property type="entry name" value="Cell_adhesion_signaling"/>
</dbReference>
<keyword evidence="8" id="KW-1185">Reference proteome</keyword>
<dbReference type="PANTHER" id="PTHR11640:SF164">
    <property type="entry name" value="MAM DOMAIN-CONTAINING GLYCOSYLPHOSPHATIDYLINOSITOL ANCHOR PROTEIN 1"/>
    <property type="match status" value="1"/>
</dbReference>
<dbReference type="Gene3D" id="2.60.40.10">
    <property type="entry name" value="Immunoglobulins"/>
    <property type="match status" value="1"/>
</dbReference>
<dbReference type="Pfam" id="PF13927">
    <property type="entry name" value="Ig_3"/>
    <property type="match status" value="1"/>
</dbReference>
<evidence type="ECO:0000256" key="2">
    <source>
        <dbReference type="ARBA" id="ARBA00023136"/>
    </source>
</evidence>
<dbReference type="SMART" id="SM00409">
    <property type="entry name" value="IG"/>
    <property type="match status" value="1"/>
</dbReference>
<reference evidence="7" key="1">
    <citation type="submission" date="2020-08" db="EMBL/GenBank/DDBJ databases">
        <title>Multicomponent nature underlies the extraordinary mechanical properties of spider dragline silk.</title>
        <authorList>
            <person name="Kono N."/>
            <person name="Nakamura H."/>
            <person name="Mori M."/>
            <person name="Yoshida Y."/>
            <person name="Ohtoshi R."/>
            <person name="Malay A.D."/>
            <person name="Moran D.A.P."/>
            <person name="Tomita M."/>
            <person name="Numata K."/>
            <person name="Arakawa K."/>
        </authorList>
    </citation>
    <scope>NUCLEOTIDE SEQUENCE</scope>
</reference>
<feature type="domain" description="Ig-like" evidence="6">
    <location>
        <begin position="5"/>
        <end position="97"/>
    </location>
</feature>
<dbReference type="InterPro" id="IPR007110">
    <property type="entry name" value="Ig-like_dom"/>
</dbReference>
<evidence type="ECO:0000256" key="3">
    <source>
        <dbReference type="ARBA" id="ARBA00023157"/>
    </source>
</evidence>
<gene>
    <name evidence="7" type="primary">Nphs1_2</name>
    <name evidence="7" type="ORF">NPIL_556391</name>
</gene>
<name>A0A8X6UNE5_NEPPI</name>
<dbReference type="GO" id="GO:0005911">
    <property type="term" value="C:cell-cell junction"/>
    <property type="evidence" value="ECO:0007669"/>
    <property type="project" value="TreeGrafter"/>
</dbReference>
<accession>A0A8X6UNE5</accession>
<protein>
    <submittedName>
        <fullName evidence="7">Nephrin</fullName>
    </submittedName>
</protein>
<organism evidence="7 8">
    <name type="scientific">Nephila pilipes</name>
    <name type="common">Giant wood spider</name>
    <name type="synonym">Nephila maculata</name>
    <dbReference type="NCBI Taxonomy" id="299642"/>
    <lineage>
        <taxon>Eukaryota</taxon>
        <taxon>Metazoa</taxon>
        <taxon>Ecdysozoa</taxon>
        <taxon>Arthropoda</taxon>
        <taxon>Chelicerata</taxon>
        <taxon>Arachnida</taxon>
        <taxon>Araneae</taxon>
        <taxon>Araneomorphae</taxon>
        <taxon>Entelegynae</taxon>
        <taxon>Araneoidea</taxon>
        <taxon>Nephilidae</taxon>
        <taxon>Nephila</taxon>
    </lineage>
</organism>